<comment type="caution">
    <text evidence="2">The sequence shown here is derived from an EMBL/GenBank/DDBJ whole genome shotgun (WGS) entry which is preliminary data.</text>
</comment>
<accession>A0A814U500</accession>
<evidence type="ECO:0000313" key="3">
    <source>
        <dbReference type="Proteomes" id="UP000663864"/>
    </source>
</evidence>
<protein>
    <submittedName>
        <fullName evidence="2">Uncharacterized protein</fullName>
    </submittedName>
</protein>
<dbReference type="AlphaFoldDB" id="A0A814U500"/>
<organism evidence="2 3">
    <name type="scientific">Rotaria sordida</name>
    <dbReference type="NCBI Taxonomy" id="392033"/>
    <lineage>
        <taxon>Eukaryota</taxon>
        <taxon>Metazoa</taxon>
        <taxon>Spiralia</taxon>
        <taxon>Gnathifera</taxon>
        <taxon>Rotifera</taxon>
        <taxon>Eurotatoria</taxon>
        <taxon>Bdelloidea</taxon>
        <taxon>Philodinida</taxon>
        <taxon>Philodinidae</taxon>
        <taxon>Rotaria</taxon>
    </lineage>
</organism>
<feature type="transmembrane region" description="Helical" evidence="1">
    <location>
        <begin position="35"/>
        <end position="56"/>
    </location>
</feature>
<evidence type="ECO:0000313" key="2">
    <source>
        <dbReference type="EMBL" id="CAF1168876.1"/>
    </source>
</evidence>
<gene>
    <name evidence="2" type="ORF">ZHD862_LOCUS21102</name>
</gene>
<proteinExistence type="predicted"/>
<reference evidence="2" key="1">
    <citation type="submission" date="2021-02" db="EMBL/GenBank/DDBJ databases">
        <authorList>
            <person name="Nowell W R."/>
        </authorList>
    </citation>
    <scope>NUCLEOTIDE SEQUENCE</scope>
</reference>
<dbReference type="EMBL" id="CAJNOT010001235">
    <property type="protein sequence ID" value="CAF1168876.1"/>
    <property type="molecule type" value="Genomic_DNA"/>
</dbReference>
<name>A0A814U500_9BILA</name>
<sequence>METEVILQDDGKATTVTTAKRRQSTKRSNKWRSTLLRFGIGCLVIMVLAVLVYIVAYRLIPNIRESIDTDKKKPEIQEIFLKVIFSTNHVLDKGIQSLNIINIDNITNQLNTILNGHIISVVDAFFRNHSVSKGYFQ</sequence>
<dbReference type="Proteomes" id="UP000663864">
    <property type="component" value="Unassembled WGS sequence"/>
</dbReference>
<evidence type="ECO:0000256" key="1">
    <source>
        <dbReference type="SAM" id="Phobius"/>
    </source>
</evidence>
<keyword evidence="1" id="KW-1133">Transmembrane helix</keyword>
<keyword evidence="1" id="KW-0812">Transmembrane</keyword>
<keyword evidence="1" id="KW-0472">Membrane</keyword>